<evidence type="ECO:0000256" key="2">
    <source>
        <dbReference type="ARBA" id="ARBA00022827"/>
    </source>
</evidence>
<keyword evidence="7" id="KW-1185">Reference proteome</keyword>
<keyword evidence="2" id="KW-0274">FAD</keyword>
<proteinExistence type="predicted"/>
<dbReference type="OrthoDB" id="655030at2759"/>
<dbReference type="Proteomes" id="UP000054321">
    <property type="component" value="Unassembled WGS sequence"/>
</dbReference>
<accession>A0A0C3I3P7</accession>
<evidence type="ECO:0000256" key="4">
    <source>
        <dbReference type="ARBA" id="ARBA00023033"/>
    </source>
</evidence>
<evidence type="ECO:0000259" key="5">
    <source>
        <dbReference type="Pfam" id="PF01494"/>
    </source>
</evidence>
<dbReference type="HOGENOM" id="CLU_009665_4_0_1"/>
<sequence length="399" mass="44652">MTPKIAIIGAGPSGLTLARCLHVNGIPSTIFERDPSPHGRSVRGGSLDLHNGTGQQAIRYGELWDEFMKHARYESQDIALSDHKGTKYIDIKGFDFGRPEIDRPALYKLLLDSIPPDYFRWGSKLKSVDEDRTLHFEDGKEPEHGFDLVVGADGVWSKVRPTICHISPFYAGLQGAEMWLYNPDTKFPDLSAVVGEGSHFCSGLGDGKFMAMVRDGNRNIQVYVWMRKSEAWAREVGFDIAGGKARKEMALKEFAQWAPQFRRIIEACDDSVSSRTLYMMHVGTRWLPKSGITLMGDAAHVMSVFAGEGVNVAMVDALELSRAIVANPSNIDKAVAEYERGLFPRAEVHQQASWESLQTRFEPSGNEKLKQHFEHYVEAVKKGVEYDEDASKPSALWRD</sequence>
<reference evidence="6 7" key="1">
    <citation type="submission" date="2014-04" db="EMBL/GenBank/DDBJ databases">
        <authorList>
            <consortium name="DOE Joint Genome Institute"/>
            <person name="Kuo A."/>
            <person name="Martino E."/>
            <person name="Perotto S."/>
            <person name="Kohler A."/>
            <person name="Nagy L.G."/>
            <person name="Floudas D."/>
            <person name="Copeland A."/>
            <person name="Barry K.W."/>
            <person name="Cichocki N."/>
            <person name="Veneault-Fourrey C."/>
            <person name="LaButti K."/>
            <person name="Lindquist E.A."/>
            <person name="Lipzen A."/>
            <person name="Lundell T."/>
            <person name="Morin E."/>
            <person name="Murat C."/>
            <person name="Sun H."/>
            <person name="Tunlid A."/>
            <person name="Henrissat B."/>
            <person name="Grigoriev I.V."/>
            <person name="Hibbett D.S."/>
            <person name="Martin F."/>
            <person name="Nordberg H.P."/>
            <person name="Cantor M.N."/>
            <person name="Hua S.X."/>
        </authorList>
    </citation>
    <scope>NUCLEOTIDE SEQUENCE [LARGE SCALE GENOMIC DNA]</scope>
    <source>
        <strain evidence="6 7">Zn</strain>
    </source>
</reference>
<gene>
    <name evidence="6" type="ORF">OIDMADRAFT_108402</name>
</gene>
<keyword evidence="1" id="KW-0285">Flavoprotein</keyword>
<dbReference type="Gene3D" id="3.50.50.60">
    <property type="entry name" value="FAD/NAD(P)-binding domain"/>
    <property type="match status" value="1"/>
</dbReference>
<dbReference type="Pfam" id="PF01494">
    <property type="entry name" value="FAD_binding_3"/>
    <property type="match status" value="1"/>
</dbReference>
<keyword evidence="3" id="KW-0560">Oxidoreductase</keyword>
<dbReference type="STRING" id="913774.A0A0C3I3P7"/>
<evidence type="ECO:0000256" key="3">
    <source>
        <dbReference type="ARBA" id="ARBA00023002"/>
    </source>
</evidence>
<evidence type="ECO:0000313" key="6">
    <source>
        <dbReference type="EMBL" id="KIN09012.1"/>
    </source>
</evidence>
<dbReference type="PANTHER" id="PTHR46972:SF1">
    <property type="entry name" value="FAD DEPENDENT OXIDOREDUCTASE DOMAIN-CONTAINING PROTEIN"/>
    <property type="match status" value="1"/>
</dbReference>
<dbReference type="GO" id="GO:0004497">
    <property type="term" value="F:monooxygenase activity"/>
    <property type="evidence" value="ECO:0007669"/>
    <property type="project" value="UniProtKB-KW"/>
</dbReference>
<dbReference type="InterPro" id="IPR036188">
    <property type="entry name" value="FAD/NAD-bd_sf"/>
</dbReference>
<dbReference type="PRINTS" id="PR00420">
    <property type="entry name" value="RNGMNOXGNASE"/>
</dbReference>
<feature type="domain" description="FAD-binding" evidence="5">
    <location>
        <begin position="5"/>
        <end position="325"/>
    </location>
</feature>
<protein>
    <recommendedName>
        <fullName evidence="5">FAD-binding domain-containing protein</fullName>
    </recommendedName>
</protein>
<dbReference type="InterPro" id="IPR002938">
    <property type="entry name" value="FAD-bd"/>
</dbReference>
<keyword evidence="4" id="KW-0503">Monooxygenase</keyword>
<dbReference type="AlphaFoldDB" id="A0A0C3I3P7"/>
<dbReference type="SUPFAM" id="SSF51905">
    <property type="entry name" value="FAD/NAD(P)-binding domain"/>
    <property type="match status" value="1"/>
</dbReference>
<evidence type="ECO:0000256" key="1">
    <source>
        <dbReference type="ARBA" id="ARBA00022630"/>
    </source>
</evidence>
<reference evidence="7" key="2">
    <citation type="submission" date="2015-01" db="EMBL/GenBank/DDBJ databases">
        <title>Evolutionary Origins and Diversification of the Mycorrhizal Mutualists.</title>
        <authorList>
            <consortium name="DOE Joint Genome Institute"/>
            <consortium name="Mycorrhizal Genomics Consortium"/>
            <person name="Kohler A."/>
            <person name="Kuo A."/>
            <person name="Nagy L.G."/>
            <person name="Floudas D."/>
            <person name="Copeland A."/>
            <person name="Barry K.W."/>
            <person name="Cichocki N."/>
            <person name="Veneault-Fourrey C."/>
            <person name="LaButti K."/>
            <person name="Lindquist E.A."/>
            <person name="Lipzen A."/>
            <person name="Lundell T."/>
            <person name="Morin E."/>
            <person name="Murat C."/>
            <person name="Riley R."/>
            <person name="Ohm R."/>
            <person name="Sun H."/>
            <person name="Tunlid A."/>
            <person name="Henrissat B."/>
            <person name="Grigoriev I.V."/>
            <person name="Hibbett D.S."/>
            <person name="Martin F."/>
        </authorList>
    </citation>
    <scope>NUCLEOTIDE SEQUENCE [LARGE SCALE GENOMIC DNA]</scope>
    <source>
        <strain evidence="7">Zn</strain>
    </source>
</reference>
<organism evidence="6 7">
    <name type="scientific">Oidiodendron maius (strain Zn)</name>
    <dbReference type="NCBI Taxonomy" id="913774"/>
    <lineage>
        <taxon>Eukaryota</taxon>
        <taxon>Fungi</taxon>
        <taxon>Dikarya</taxon>
        <taxon>Ascomycota</taxon>
        <taxon>Pezizomycotina</taxon>
        <taxon>Leotiomycetes</taxon>
        <taxon>Leotiomycetes incertae sedis</taxon>
        <taxon>Myxotrichaceae</taxon>
        <taxon>Oidiodendron</taxon>
    </lineage>
</organism>
<name>A0A0C3I3P7_OIDMZ</name>
<dbReference type="InParanoid" id="A0A0C3I3P7"/>
<evidence type="ECO:0000313" key="7">
    <source>
        <dbReference type="Proteomes" id="UP000054321"/>
    </source>
</evidence>
<dbReference type="GO" id="GO:0071949">
    <property type="term" value="F:FAD binding"/>
    <property type="evidence" value="ECO:0007669"/>
    <property type="project" value="InterPro"/>
</dbReference>
<dbReference type="PANTHER" id="PTHR46972">
    <property type="entry name" value="MONOOXYGENASE ASQM-RELATED"/>
    <property type="match status" value="1"/>
</dbReference>
<dbReference type="EMBL" id="KN832870">
    <property type="protein sequence ID" value="KIN09012.1"/>
    <property type="molecule type" value="Genomic_DNA"/>
</dbReference>